<dbReference type="AlphaFoldDB" id="A0A842HVI7"/>
<evidence type="ECO:0000256" key="1">
    <source>
        <dbReference type="ARBA" id="ARBA00006599"/>
    </source>
</evidence>
<organism evidence="2 3">
    <name type="scientific">Parasphingopyxis marina</name>
    <dbReference type="NCBI Taxonomy" id="2761622"/>
    <lineage>
        <taxon>Bacteria</taxon>
        <taxon>Pseudomonadati</taxon>
        <taxon>Pseudomonadota</taxon>
        <taxon>Alphaproteobacteria</taxon>
        <taxon>Sphingomonadales</taxon>
        <taxon>Sphingomonadaceae</taxon>
        <taxon>Parasphingopyxis</taxon>
    </lineage>
</organism>
<dbReference type="EC" id="5.5.1.19" evidence="2"/>
<dbReference type="GO" id="GO:0045436">
    <property type="term" value="F:lycopene beta cyclase activity"/>
    <property type="evidence" value="ECO:0007669"/>
    <property type="project" value="InterPro"/>
</dbReference>
<dbReference type="Proteomes" id="UP000564378">
    <property type="component" value="Unassembled WGS sequence"/>
</dbReference>
<dbReference type="GO" id="GO:0016705">
    <property type="term" value="F:oxidoreductase activity, acting on paired donors, with incorporation or reduction of molecular oxygen"/>
    <property type="evidence" value="ECO:0007669"/>
    <property type="project" value="InterPro"/>
</dbReference>
<keyword evidence="2" id="KW-0413">Isomerase</keyword>
<dbReference type="EMBL" id="JACJVJ010000001">
    <property type="protein sequence ID" value="MBC2776391.1"/>
    <property type="molecule type" value="Genomic_DNA"/>
</dbReference>
<sequence length="389" mass="42516">MDGLHHDLAIAGGGLAGGLTALAVHRARPDLKLLLVEGETRLGGNHVWSFFSSDVDAEGLALLQPMIAQSWDGYDVRFPARERRLSTRYHSIRSADFDRVVRAALPVETVRLGAEIADVAPDAIMLASGETIAARAVLDCRGGGDLSALDCGWQKFAGLELELAAPHGLARPIVMDAGVEQIDGYRFVYVLPFGEKRLFVEDTYYSDGPELDADAIEARILAYAQAQGWAVDRVAARETGVLPVVIGGDFERYWQAGGKAAKAGVRAGLFHPVTGYSLPDAVAAAHFIARLLPLDGVALAEKLHRYAKDRWTERGYYRMLDTMLFRAAEPDERYRIFERFYGLGEPLIERFYSASSTLADKIRILSGRPPVPVHRAVRALASSRGAGKR</sequence>
<keyword evidence="3" id="KW-1185">Reference proteome</keyword>
<dbReference type="SUPFAM" id="SSF51905">
    <property type="entry name" value="FAD/NAD(P)-binding domain"/>
    <property type="match status" value="1"/>
</dbReference>
<dbReference type="InterPro" id="IPR010108">
    <property type="entry name" value="Lycopene_cyclase_b/e"/>
</dbReference>
<dbReference type="RefSeq" id="WP_185799677.1">
    <property type="nucleotide sequence ID" value="NZ_JACJVJ010000001.1"/>
</dbReference>
<comment type="caution">
    <text evidence="2">The sequence shown here is derived from an EMBL/GenBank/DDBJ whole genome shotgun (WGS) entry which is preliminary data.</text>
</comment>
<comment type="similarity">
    <text evidence="1">Belongs to the lycopene cyclase family.</text>
</comment>
<gene>
    <name evidence="2" type="primary">crtY</name>
    <name evidence="2" type="ORF">H6P80_02035</name>
</gene>
<dbReference type="Pfam" id="PF05834">
    <property type="entry name" value="Lycopene_cycl"/>
    <property type="match status" value="1"/>
</dbReference>
<proteinExistence type="inferred from homology"/>
<accession>A0A842HVI7</accession>
<dbReference type="InterPro" id="IPR008461">
    <property type="entry name" value="CrtY"/>
</dbReference>
<dbReference type="GO" id="GO:0016117">
    <property type="term" value="P:carotenoid biosynthetic process"/>
    <property type="evidence" value="ECO:0007669"/>
    <property type="project" value="InterPro"/>
</dbReference>
<protein>
    <submittedName>
        <fullName evidence="2">Lycopene beta-cyclase CrtY</fullName>
        <ecNumber evidence="2">5.5.1.19</ecNumber>
    </submittedName>
</protein>
<name>A0A842HVI7_9SPHN</name>
<evidence type="ECO:0000313" key="2">
    <source>
        <dbReference type="EMBL" id="MBC2776391.1"/>
    </source>
</evidence>
<evidence type="ECO:0000313" key="3">
    <source>
        <dbReference type="Proteomes" id="UP000564378"/>
    </source>
</evidence>
<reference evidence="2 3" key="1">
    <citation type="submission" date="2020-08" db="EMBL/GenBank/DDBJ databases">
        <title>Draft genome sequence of Parasphingopyxis sp. GrpM-11.</title>
        <authorList>
            <person name="Oh J."/>
            <person name="Roh D.-H."/>
        </authorList>
    </citation>
    <scope>NUCLEOTIDE SEQUENCE [LARGE SCALE GENOMIC DNA]</scope>
    <source>
        <strain evidence="2 3">GrpM-11</strain>
    </source>
</reference>
<dbReference type="NCBIfam" id="TIGR01789">
    <property type="entry name" value="lycopene_cycl"/>
    <property type="match status" value="1"/>
</dbReference>
<dbReference type="InterPro" id="IPR036188">
    <property type="entry name" value="FAD/NAD-bd_sf"/>
</dbReference>
<dbReference type="NCBIfam" id="TIGR01790">
    <property type="entry name" value="carotene-cycl"/>
    <property type="match status" value="1"/>
</dbReference>